<evidence type="ECO:0000313" key="4">
    <source>
        <dbReference type="Proteomes" id="UP000230956"/>
    </source>
</evidence>
<evidence type="ECO:0000256" key="2">
    <source>
        <dbReference type="SAM" id="Phobius"/>
    </source>
</evidence>
<feature type="compositionally biased region" description="Polar residues" evidence="1">
    <location>
        <begin position="33"/>
        <end position="45"/>
    </location>
</feature>
<evidence type="ECO:0000313" key="3">
    <source>
        <dbReference type="EMBL" id="PIZ41912.1"/>
    </source>
</evidence>
<comment type="caution">
    <text evidence="3">The sequence shown here is derived from an EMBL/GenBank/DDBJ whole genome shotgun (WGS) entry which is preliminary data.</text>
</comment>
<feature type="compositionally biased region" description="Low complexity" evidence="1">
    <location>
        <begin position="46"/>
        <end position="83"/>
    </location>
</feature>
<protein>
    <submittedName>
        <fullName evidence="3">Uncharacterized protein</fullName>
    </submittedName>
</protein>
<sequence>MDLKKILPIAVIGVAVLALVIFAAFGQGDSPSVNTAQPGTGTQVPQTGQSGQAAQPGAASPQTGGQLTAPSAAAPQSSAPVSSKDPATIVPATMTLDQFCEKYYKAWIAKDWKTAYDLQSYANKGQGDATSFGQQREGYGLVGYKVGTPAINGNVANVPVTMNLGTNGTWMATWTFIKNDKGQWTVQGSKSGPSQ</sequence>
<reference evidence="4" key="1">
    <citation type="submission" date="2017-09" db="EMBL/GenBank/DDBJ databases">
        <title>Depth-based differentiation of microbial function through sediment-hosted aquifers and enrichment of novel symbionts in the deep terrestrial subsurface.</title>
        <authorList>
            <person name="Probst A.J."/>
            <person name="Ladd B."/>
            <person name="Jarett J.K."/>
            <person name="Geller-Mcgrath D.E."/>
            <person name="Sieber C.M.K."/>
            <person name="Emerson J.B."/>
            <person name="Anantharaman K."/>
            <person name="Thomas B.C."/>
            <person name="Malmstrom R."/>
            <person name="Stieglmeier M."/>
            <person name="Klingl A."/>
            <person name="Woyke T."/>
            <person name="Ryan C.M."/>
            <person name="Banfield J.F."/>
        </authorList>
    </citation>
    <scope>NUCLEOTIDE SEQUENCE [LARGE SCALE GENOMIC DNA]</scope>
</reference>
<organism evidence="3 4">
    <name type="scientific">Candidatus Aquicultor secundus</name>
    <dbReference type="NCBI Taxonomy" id="1973895"/>
    <lineage>
        <taxon>Bacteria</taxon>
        <taxon>Bacillati</taxon>
        <taxon>Actinomycetota</taxon>
        <taxon>Candidatus Aquicultoria</taxon>
        <taxon>Candidatus Aquicultorales</taxon>
        <taxon>Candidatus Aquicultoraceae</taxon>
        <taxon>Candidatus Aquicultor</taxon>
    </lineage>
</organism>
<keyword evidence="2" id="KW-0472">Membrane</keyword>
<dbReference type="EMBL" id="PFNG01000037">
    <property type="protein sequence ID" value="PIZ41912.1"/>
    <property type="molecule type" value="Genomic_DNA"/>
</dbReference>
<feature type="region of interest" description="Disordered" evidence="1">
    <location>
        <begin position="33"/>
        <end position="86"/>
    </location>
</feature>
<keyword evidence="2" id="KW-1133">Transmembrane helix</keyword>
<proteinExistence type="predicted"/>
<gene>
    <name evidence="3" type="ORF">COY37_01370</name>
</gene>
<dbReference type="AlphaFoldDB" id="A0A2M7TAC9"/>
<keyword evidence="2" id="KW-0812">Transmembrane</keyword>
<dbReference type="Proteomes" id="UP000230956">
    <property type="component" value="Unassembled WGS sequence"/>
</dbReference>
<evidence type="ECO:0000256" key="1">
    <source>
        <dbReference type="SAM" id="MobiDB-lite"/>
    </source>
</evidence>
<dbReference type="RefSeq" id="WP_286677619.1">
    <property type="nucleotide sequence ID" value="NZ_MNXI01000018.1"/>
</dbReference>
<accession>A0A2M7TAC9</accession>
<name>A0A2M7TAC9_9ACTN</name>
<feature type="transmembrane region" description="Helical" evidence="2">
    <location>
        <begin position="6"/>
        <end position="25"/>
    </location>
</feature>